<dbReference type="RefSeq" id="WP_088077625.1">
    <property type="nucleotide sequence ID" value="NZ_JAHQCR010000065.1"/>
</dbReference>
<feature type="domain" description="TPM" evidence="4">
    <location>
        <begin position="34"/>
        <end position="153"/>
    </location>
</feature>
<keyword evidence="2" id="KW-1133">Transmembrane helix</keyword>
<keyword evidence="6" id="KW-1185">Reference proteome</keyword>
<feature type="region of interest" description="Disordered" evidence="1">
    <location>
        <begin position="225"/>
        <end position="261"/>
    </location>
</feature>
<organism evidence="5 6">
    <name type="scientific">Evansella alkalicola</name>
    <dbReference type="NCBI Taxonomy" id="745819"/>
    <lineage>
        <taxon>Bacteria</taxon>
        <taxon>Bacillati</taxon>
        <taxon>Bacillota</taxon>
        <taxon>Bacilli</taxon>
        <taxon>Bacillales</taxon>
        <taxon>Bacillaceae</taxon>
        <taxon>Evansella</taxon>
    </lineage>
</organism>
<feature type="compositionally biased region" description="Basic residues" evidence="1">
    <location>
        <begin position="251"/>
        <end position="261"/>
    </location>
</feature>
<keyword evidence="2" id="KW-0472">Membrane</keyword>
<proteinExistence type="predicted"/>
<feature type="transmembrane region" description="Helical" evidence="2">
    <location>
        <begin position="174"/>
        <end position="194"/>
    </location>
</feature>
<evidence type="ECO:0000259" key="4">
    <source>
        <dbReference type="Pfam" id="PF04536"/>
    </source>
</evidence>
<gene>
    <name evidence="5" type="ORF">KS407_16355</name>
</gene>
<comment type="caution">
    <text evidence="5">The sequence shown here is derived from an EMBL/GenBank/DDBJ whole genome shotgun (WGS) entry which is preliminary data.</text>
</comment>
<feature type="compositionally biased region" description="Gly residues" evidence="1">
    <location>
        <begin position="240"/>
        <end position="249"/>
    </location>
</feature>
<keyword evidence="2" id="KW-0812">Transmembrane</keyword>
<keyword evidence="3" id="KW-0732">Signal</keyword>
<feature type="signal peptide" evidence="3">
    <location>
        <begin position="1"/>
        <end position="22"/>
    </location>
</feature>
<dbReference type="Proteomes" id="UP000790580">
    <property type="component" value="Unassembled WGS sequence"/>
</dbReference>
<evidence type="ECO:0000256" key="3">
    <source>
        <dbReference type="SAM" id="SignalP"/>
    </source>
</evidence>
<reference evidence="5 6" key="1">
    <citation type="submission" date="2021-06" db="EMBL/GenBank/DDBJ databases">
        <title>Bacillus sp. RD4P76, an endophyte from a halophyte.</title>
        <authorList>
            <person name="Sun J.-Q."/>
        </authorList>
    </citation>
    <scope>NUCLEOTIDE SEQUENCE [LARGE SCALE GENOMIC DNA]</scope>
    <source>
        <strain evidence="5 6">JCM 17098</strain>
    </source>
</reference>
<sequence length="261" mass="28822">MNSNRIISSLLLLFLLFIPAGAFVSAETSSNQVIYDYAEVLSAEEKGQLEVLAREYADKRKTDFIFLSTRDTGGRDVEDFMGDFYDDERVGYDKPHGNAAILTIDLDNGDVYSAGFGIAEDLLDDHRLDLIMDEIIGDLRSENYASAFETFIIMAEDYMGYRAGISPNNLIFEWWFQILVAAGVAGVVVGGMAYNSGGKVTVNKNTYMDAENSRVVSRRDTYLRKTVSKRRKPSSNNSRGGRGGGGVTRGGRSHSGSRRSL</sequence>
<protein>
    <submittedName>
        <fullName evidence="5">TPM domain-containing protein</fullName>
    </submittedName>
</protein>
<feature type="chain" id="PRO_5047487990" evidence="3">
    <location>
        <begin position="23"/>
        <end position="261"/>
    </location>
</feature>
<evidence type="ECO:0000313" key="5">
    <source>
        <dbReference type="EMBL" id="MBU9722992.1"/>
    </source>
</evidence>
<evidence type="ECO:0000256" key="2">
    <source>
        <dbReference type="SAM" id="Phobius"/>
    </source>
</evidence>
<dbReference type="Pfam" id="PF04536">
    <property type="entry name" value="TPM_phosphatase"/>
    <property type="match status" value="1"/>
</dbReference>
<dbReference type="EMBL" id="JAHQCR010000065">
    <property type="protein sequence ID" value="MBU9722992.1"/>
    <property type="molecule type" value="Genomic_DNA"/>
</dbReference>
<evidence type="ECO:0000256" key="1">
    <source>
        <dbReference type="SAM" id="MobiDB-lite"/>
    </source>
</evidence>
<dbReference type="InterPro" id="IPR007621">
    <property type="entry name" value="TPM_dom"/>
</dbReference>
<dbReference type="Gene3D" id="3.10.310.50">
    <property type="match status" value="1"/>
</dbReference>
<evidence type="ECO:0000313" key="6">
    <source>
        <dbReference type="Proteomes" id="UP000790580"/>
    </source>
</evidence>
<name>A0ABS6JXN5_9BACI</name>
<accession>A0ABS6JXN5</accession>